<dbReference type="Pfam" id="PF24577">
    <property type="entry name" value="RDR6_2nd"/>
    <property type="match status" value="1"/>
</dbReference>
<protein>
    <recommendedName>
        <fullName evidence="8">RNA-dependent RNA polymerase</fullName>
        <ecNumber evidence="8">2.7.7.48</ecNumber>
    </recommendedName>
</protein>
<dbReference type="Proteomes" id="UP000095767">
    <property type="component" value="Unassembled WGS sequence"/>
</dbReference>
<dbReference type="InterPro" id="IPR057298">
    <property type="entry name" value="RDR6-like_RBD"/>
</dbReference>
<dbReference type="EC" id="2.7.7.48" evidence="8"/>
<evidence type="ECO:0000259" key="14">
    <source>
        <dbReference type="Pfam" id="PF26253"/>
    </source>
</evidence>
<dbReference type="GO" id="GO:0003968">
    <property type="term" value="F:RNA-directed RNA polymerase activity"/>
    <property type="evidence" value="ECO:0007669"/>
    <property type="project" value="UniProtKB-KW"/>
</dbReference>
<evidence type="ECO:0000256" key="2">
    <source>
        <dbReference type="ARBA" id="ARBA00022484"/>
    </source>
</evidence>
<evidence type="ECO:0000256" key="9">
    <source>
        <dbReference type="SAM" id="MobiDB-lite"/>
    </source>
</evidence>
<dbReference type="GO" id="GO:0030422">
    <property type="term" value="P:siRNA processing"/>
    <property type="evidence" value="ECO:0007669"/>
    <property type="project" value="TreeGrafter"/>
</dbReference>
<evidence type="ECO:0000256" key="6">
    <source>
        <dbReference type="ARBA" id="ARBA00023158"/>
    </source>
</evidence>
<keyword evidence="6 8" id="KW-0943">RNA-mediated gene silencing</keyword>
<dbReference type="Pfam" id="PF24572">
    <property type="entry name" value="RBD_RDR6"/>
    <property type="match status" value="1"/>
</dbReference>
<evidence type="ECO:0000313" key="15">
    <source>
        <dbReference type="EMBL" id="OEL17720.1"/>
    </source>
</evidence>
<evidence type="ECO:0000256" key="5">
    <source>
        <dbReference type="ARBA" id="ARBA00022884"/>
    </source>
</evidence>
<evidence type="ECO:0000259" key="12">
    <source>
        <dbReference type="Pfam" id="PF24577"/>
    </source>
</evidence>
<keyword evidence="5 8" id="KW-0694">RNA-binding</keyword>
<evidence type="ECO:0000256" key="7">
    <source>
        <dbReference type="ARBA" id="ARBA00048744"/>
    </source>
</evidence>
<comment type="similarity">
    <text evidence="1 8">Belongs to the RdRP family.</text>
</comment>
<organism evidence="15 16">
    <name type="scientific">Dichanthelium oligosanthes</name>
    <dbReference type="NCBI Taxonomy" id="888268"/>
    <lineage>
        <taxon>Eukaryota</taxon>
        <taxon>Viridiplantae</taxon>
        <taxon>Streptophyta</taxon>
        <taxon>Embryophyta</taxon>
        <taxon>Tracheophyta</taxon>
        <taxon>Spermatophyta</taxon>
        <taxon>Magnoliopsida</taxon>
        <taxon>Liliopsida</taxon>
        <taxon>Poales</taxon>
        <taxon>Poaceae</taxon>
        <taxon>PACMAD clade</taxon>
        <taxon>Panicoideae</taxon>
        <taxon>Panicodae</taxon>
        <taxon>Paniceae</taxon>
        <taxon>Dichantheliinae</taxon>
        <taxon>Dichanthelium</taxon>
    </lineage>
</organism>
<feature type="region of interest" description="Disordered" evidence="9">
    <location>
        <begin position="70"/>
        <end position="93"/>
    </location>
</feature>
<evidence type="ECO:0000313" key="16">
    <source>
        <dbReference type="Proteomes" id="UP000095767"/>
    </source>
</evidence>
<dbReference type="PANTHER" id="PTHR23079:SF33">
    <property type="entry name" value="RNA-DEPENDENT RNA POLYMERASE"/>
    <property type="match status" value="1"/>
</dbReference>
<sequence>MVSTREPATAQVSVGGFDAGLSARGLAEYLESVAGRVWRCRVKTSCTPPGSFPDFQRRLLPAPAADALRTAASRRGSSTPRRCRAPDGDDDDDAAFRAAPAPAPCDVLAVPPHAFVHFAHPEAARRAARSSELLVRAQGGSLRRAARRQDTEPFTFAGSSVEVGNLWAPYAFAVAWRAPEDGPAASGGELDFVVDPFDDTCRLVFSRDAAFAFPGSRGAPVVLRCDVKLEFSFLDVAEVLAFQADDTLLLRLSAAPLLYYRTAADDVLQTVPFDLLDDDDDPWIRTTDITPSGAIGRCWVYRVSFRAWFWPKMKDALAYMKEKRVPVVLCDPGCRGLNVHDEPEFGKPMEGLFFCVQHVEPLRFPVLYLVNVLVHKGTVNVHQLTSEFFGLLEKEEDDVNVAALTELLGGEKFQVFYLCRRLENAQNRAAKNNKLLRLHSSRKVTDDHNAEVRSLVITPTRAYCLPPQVQLSNRVIRHYHHVADRFLRVTFMDEGMQQLNINALNLYAASIVKDMMSNSLQQKTTVHRRIHTILTTGFRMCGRKYSFLAFSSNQLRNRSAWFFAGDGTTTTASIREWMGQFPSNNVAKYAARMGQCFTSSYATVMMQPYEVNEFLEDVKHNGYNFSDGIGKITPDLAMEVAKRLPLMHNCPPSAYQIRYAGFKGVIAVWPGKSDGIQISLRPSMRKFDSTHSVLEVVSWTKFQPAFLNRQIITLLTSLGVPDAVFWQMQETMLHNLDRILSDRDVAYQVVTTCCSEHGTIPGLMLSAGFTPATEPHLKAMLLAIRSSQLQGLLEKTKIFVPKGRWLMGCLDELGILKQGQCFIRASVPSLNKYFVKQGSRFPSANRSADIIVGTIVMAKNPCLHPGDVRILEAVDVPELHHLVDCLVFPKKGERPHPDEASGSDLDGDVYFVTWDKNLVPPGRKSCRPMDYSPVQAKQLPRRVRQHDIVDFFLKNMISESLGLISNAHVVHADHSKDGAMDEKCIQLAELAATAVDFPKTGKIVTMPPSLRPHEYPDFMGKEDDISYKSEKILGKLYRSIQQYNLGRSLEDCIRNDIPYDTNLEVPGSSHFLADAWLCKCSYESQLNGLLNQYSLHTEAELVTGEIWSLTERNNRRKNEIKDRLKHAYSKLHQEFRNIFESIGTDHGEIFEDKKNLVYEMKASAWYQVTYHPKCIQGSREMFDLNGKKMPARLSFAWIAVDYLARIKMRRRGEVNAISKDRNLHFLRRFSKDR</sequence>
<reference evidence="15 16" key="1">
    <citation type="submission" date="2016-09" db="EMBL/GenBank/DDBJ databases">
        <title>The draft genome of Dichanthelium oligosanthes: A C3 panicoid grass species.</title>
        <authorList>
            <person name="Studer A.J."/>
            <person name="Schnable J.C."/>
            <person name="Brutnell T.P."/>
        </authorList>
    </citation>
    <scope>NUCLEOTIDE SEQUENCE [LARGE SCALE GENOMIC DNA]</scope>
    <source>
        <strain evidence="16">cv. Kellogg 1175</strain>
        <tissue evidence="15">Leaf</tissue>
    </source>
</reference>
<dbReference type="GO" id="GO:0003723">
    <property type="term" value="F:RNA binding"/>
    <property type="evidence" value="ECO:0007669"/>
    <property type="project" value="UniProtKB-KW"/>
</dbReference>
<evidence type="ECO:0000259" key="10">
    <source>
        <dbReference type="Pfam" id="PF05183"/>
    </source>
</evidence>
<dbReference type="InterPro" id="IPR007855">
    <property type="entry name" value="RDRP"/>
</dbReference>
<dbReference type="Pfam" id="PF26252">
    <property type="entry name" value="RdRP_helical"/>
    <property type="match status" value="1"/>
</dbReference>
<comment type="caution">
    <text evidence="15">The sequence shown here is derived from an EMBL/GenBank/DDBJ whole genome shotgun (WGS) entry which is preliminary data.</text>
</comment>
<feature type="domain" description="RNA-dependent RNA polymerase 6-like second" evidence="12">
    <location>
        <begin position="159"/>
        <end position="325"/>
    </location>
</feature>
<dbReference type="InterPro" id="IPR058751">
    <property type="entry name" value="RDRP_helical"/>
</dbReference>
<dbReference type="STRING" id="888268.A0A1E5UXX3"/>
<feature type="domain" description="RDRP core" evidence="10">
    <location>
        <begin position="457"/>
        <end position="1040"/>
    </location>
</feature>
<evidence type="ECO:0000256" key="3">
    <source>
        <dbReference type="ARBA" id="ARBA00022679"/>
    </source>
</evidence>
<proteinExistence type="inferred from homology"/>
<evidence type="ECO:0000256" key="4">
    <source>
        <dbReference type="ARBA" id="ARBA00022695"/>
    </source>
</evidence>
<dbReference type="InterPro" id="IPR058752">
    <property type="entry name" value="RDRP_C_head"/>
</dbReference>
<comment type="catalytic activity">
    <reaction evidence="7 8">
        <text>RNA(n) + a ribonucleoside 5'-triphosphate = RNA(n+1) + diphosphate</text>
        <dbReference type="Rhea" id="RHEA:21248"/>
        <dbReference type="Rhea" id="RHEA-COMP:14527"/>
        <dbReference type="Rhea" id="RHEA-COMP:17342"/>
        <dbReference type="ChEBI" id="CHEBI:33019"/>
        <dbReference type="ChEBI" id="CHEBI:61557"/>
        <dbReference type="ChEBI" id="CHEBI:140395"/>
        <dbReference type="EC" id="2.7.7.48"/>
    </reaction>
</comment>
<accession>A0A1E5UXX3</accession>
<dbReference type="Pfam" id="PF26253">
    <property type="entry name" value="RdRP_head"/>
    <property type="match status" value="1"/>
</dbReference>
<dbReference type="OrthoDB" id="6513042at2759"/>
<dbReference type="EMBL" id="LWDX02058966">
    <property type="protein sequence ID" value="OEL17720.1"/>
    <property type="molecule type" value="Genomic_DNA"/>
</dbReference>
<name>A0A1E5UXX3_9POAL</name>
<comment type="function">
    <text evidence="8">Probably involved in the RNA silencing pathway and required for the generation of small interfering RNAs (siRNAs).</text>
</comment>
<dbReference type="AlphaFoldDB" id="A0A1E5UXX3"/>
<feature type="domain" description="RDRP C-terminal head" evidence="14">
    <location>
        <begin position="1058"/>
        <end position="1214"/>
    </location>
</feature>
<evidence type="ECO:0000256" key="1">
    <source>
        <dbReference type="ARBA" id="ARBA00005762"/>
    </source>
</evidence>
<gene>
    <name evidence="15" type="ORF">BAE44_0021261</name>
</gene>
<dbReference type="GO" id="GO:0031380">
    <property type="term" value="C:nuclear RNA-directed RNA polymerase complex"/>
    <property type="evidence" value="ECO:0007669"/>
    <property type="project" value="TreeGrafter"/>
</dbReference>
<evidence type="ECO:0000259" key="13">
    <source>
        <dbReference type="Pfam" id="PF26252"/>
    </source>
</evidence>
<dbReference type="Pfam" id="PF05183">
    <property type="entry name" value="RdRP"/>
    <property type="match status" value="1"/>
</dbReference>
<evidence type="ECO:0000256" key="8">
    <source>
        <dbReference type="RuleBase" id="RU363098"/>
    </source>
</evidence>
<dbReference type="InterPro" id="IPR057596">
    <property type="entry name" value="RDRP_core"/>
</dbReference>
<keyword evidence="2 8" id="KW-0696">RNA-directed RNA polymerase</keyword>
<feature type="domain" description="RNA-dependent RNA polymerase 6-like RNA-binding" evidence="11">
    <location>
        <begin position="6"/>
        <end position="68"/>
    </location>
</feature>
<feature type="domain" description="RDRP helical" evidence="13">
    <location>
        <begin position="352"/>
        <end position="436"/>
    </location>
</feature>
<keyword evidence="4 8" id="KW-0548">Nucleotidyltransferase</keyword>
<dbReference type="InterPro" id="IPR057297">
    <property type="entry name" value="RDR6-like_2nd"/>
</dbReference>
<evidence type="ECO:0000259" key="11">
    <source>
        <dbReference type="Pfam" id="PF24572"/>
    </source>
</evidence>
<dbReference type="PANTHER" id="PTHR23079">
    <property type="entry name" value="RNA-DEPENDENT RNA POLYMERASE"/>
    <property type="match status" value="1"/>
</dbReference>
<keyword evidence="16" id="KW-1185">Reference proteome</keyword>
<keyword evidence="3 8" id="KW-0808">Transferase</keyword>